<name>A0ABV7FDM0_9GAMM</name>
<sequence>MRPLIRPLIYLVLLAFTFSVKAGDLSQDEALRLREAGRILPLENVLAIIAARHPGSRLLEVELEEEDDIYIYEVELITSQGTVRELEIAAASGDVLKDEEED</sequence>
<dbReference type="RefSeq" id="WP_324257174.1">
    <property type="nucleotide sequence ID" value="NZ_JAYKTU010000001.1"/>
</dbReference>
<evidence type="ECO:0000313" key="3">
    <source>
        <dbReference type="Proteomes" id="UP001595555"/>
    </source>
</evidence>
<dbReference type="InterPro" id="IPR025711">
    <property type="entry name" value="PepSY"/>
</dbReference>
<evidence type="ECO:0000313" key="2">
    <source>
        <dbReference type="EMBL" id="MFC3114663.1"/>
    </source>
</evidence>
<accession>A0ABV7FDM0</accession>
<comment type="caution">
    <text evidence="2">The sequence shown here is derived from an EMBL/GenBank/DDBJ whole genome shotgun (WGS) entry which is preliminary data.</text>
</comment>
<reference evidence="3" key="1">
    <citation type="journal article" date="2019" name="Int. J. Syst. Evol. Microbiol.">
        <title>The Global Catalogue of Microorganisms (GCM) 10K type strain sequencing project: providing services to taxonomists for standard genome sequencing and annotation.</title>
        <authorList>
            <consortium name="The Broad Institute Genomics Platform"/>
            <consortium name="The Broad Institute Genome Sequencing Center for Infectious Disease"/>
            <person name="Wu L."/>
            <person name="Ma J."/>
        </authorList>
    </citation>
    <scope>NUCLEOTIDE SEQUENCE [LARGE SCALE GENOMIC DNA]</scope>
    <source>
        <strain evidence="3">KCTC 52237</strain>
    </source>
</reference>
<protein>
    <submittedName>
        <fullName evidence="2">PepSY domain-containing protein</fullName>
    </submittedName>
</protein>
<organism evidence="2 3">
    <name type="scientific">Cellvibrio fontiphilus</name>
    <dbReference type="NCBI Taxonomy" id="1815559"/>
    <lineage>
        <taxon>Bacteria</taxon>
        <taxon>Pseudomonadati</taxon>
        <taxon>Pseudomonadota</taxon>
        <taxon>Gammaproteobacteria</taxon>
        <taxon>Cellvibrionales</taxon>
        <taxon>Cellvibrionaceae</taxon>
        <taxon>Cellvibrio</taxon>
    </lineage>
</organism>
<feature type="domain" description="PepSY" evidence="1">
    <location>
        <begin position="40"/>
        <end position="99"/>
    </location>
</feature>
<keyword evidence="3" id="KW-1185">Reference proteome</keyword>
<dbReference type="Proteomes" id="UP001595555">
    <property type="component" value="Unassembled WGS sequence"/>
</dbReference>
<gene>
    <name evidence="2" type="ORF">ACFODX_03775</name>
</gene>
<dbReference type="Gene3D" id="3.10.450.40">
    <property type="match status" value="1"/>
</dbReference>
<proteinExistence type="predicted"/>
<dbReference type="EMBL" id="JBHRTF010000002">
    <property type="protein sequence ID" value="MFC3114663.1"/>
    <property type="molecule type" value="Genomic_DNA"/>
</dbReference>
<dbReference type="Pfam" id="PF03413">
    <property type="entry name" value="PepSY"/>
    <property type="match status" value="1"/>
</dbReference>
<evidence type="ECO:0000259" key="1">
    <source>
        <dbReference type="Pfam" id="PF03413"/>
    </source>
</evidence>